<dbReference type="InterPro" id="IPR047655">
    <property type="entry name" value="Transpos_IS630-like"/>
</dbReference>
<dbReference type="InterPro" id="IPR052702">
    <property type="entry name" value="MscS-like_channel"/>
</dbReference>
<dbReference type="Proteomes" id="UP000609651">
    <property type="component" value="Unassembled WGS sequence"/>
</dbReference>
<dbReference type="Gene3D" id="3.30.420.10">
    <property type="entry name" value="Ribonuclease H-like superfamily/Ribonuclease H"/>
    <property type="match status" value="1"/>
</dbReference>
<protein>
    <submittedName>
        <fullName evidence="2">IS630 family transposase ISBj5</fullName>
    </submittedName>
</protein>
<dbReference type="InterPro" id="IPR036397">
    <property type="entry name" value="RNaseH_sf"/>
</dbReference>
<dbReference type="Pfam" id="PF13358">
    <property type="entry name" value="DDE_3"/>
    <property type="match status" value="1"/>
</dbReference>
<dbReference type="NCBIfam" id="NF033545">
    <property type="entry name" value="transpos_IS630"/>
    <property type="match status" value="1"/>
</dbReference>
<dbReference type="EMBL" id="WTPX01000320">
    <property type="protein sequence ID" value="NNJ28150.1"/>
    <property type="molecule type" value="Genomic_DNA"/>
</dbReference>
<sequence>MSPPANAVVFCVDEKSQCQALDRSQPVLPMTPGRPERQTHDYFRHGTTSLFAALNVKTGEVFGRCRRRHRAQDFLSFLRQLDAAVEREPGTEIHLVLDNYAAHKTAAVKRWFARHPDYRLHFTPTGASWLNQVERFFAELTNKRLRRGVFRSVPQLERAIRDYVDGHNADAKPFVWTADADLILRRVEAVCNETSNSGH</sequence>
<dbReference type="PANTHER" id="PTHR30347">
    <property type="entry name" value="POTASSIUM CHANNEL RELATED"/>
    <property type="match status" value="1"/>
</dbReference>
<proteinExistence type="predicted"/>
<organism evidence="2 3">
    <name type="scientific">Alienimonas chondri</name>
    <dbReference type="NCBI Taxonomy" id="2681879"/>
    <lineage>
        <taxon>Bacteria</taxon>
        <taxon>Pseudomonadati</taxon>
        <taxon>Planctomycetota</taxon>
        <taxon>Planctomycetia</taxon>
        <taxon>Planctomycetales</taxon>
        <taxon>Planctomycetaceae</taxon>
        <taxon>Alienimonas</taxon>
    </lineage>
</organism>
<comment type="caution">
    <text evidence="2">The sequence shown here is derived from an EMBL/GenBank/DDBJ whole genome shotgun (WGS) entry which is preliminary data.</text>
</comment>
<feature type="domain" description="Tc1-like transposase DDE" evidence="1">
    <location>
        <begin position="9"/>
        <end position="156"/>
    </location>
</feature>
<dbReference type="InterPro" id="IPR012337">
    <property type="entry name" value="RNaseH-like_sf"/>
</dbReference>
<name>A0ABX1VJ83_9PLAN</name>
<evidence type="ECO:0000259" key="1">
    <source>
        <dbReference type="Pfam" id="PF13358"/>
    </source>
</evidence>
<accession>A0ABX1VJ83</accession>
<dbReference type="InterPro" id="IPR038717">
    <property type="entry name" value="Tc1-like_DDE_dom"/>
</dbReference>
<dbReference type="PANTHER" id="PTHR30347:SF1">
    <property type="entry name" value="MECHANOSENSITIVE CHANNEL MSCK"/>
    <property type="match status" value="1"/>
</dbReference>
<gene>
    <name evidence="2" type="ORF">LzC2_42610</name>
</gene>
<evidence type="ECO:0000313" key="2">
    <source>
        <dbReference type="EMBL" id="NNJ28150.1"/>
    </source>
</evidence>
<dbReference type="SUPFAM" id="SSF53098">
    <property type="entry name" value="Ribonuclease H-like"/>
    <property type="match status" value="1"/>
</dbReference>
<keyword evidence="3" id="KW-1185">Reference proteome</keyword>
<evidence type="ECO:0000313" key="3">
    <source>
        <dbReference type="Proteomes" id="UP000609651"/>
    </source>
</evidence>
<reference evidence="2 3" key="1">
    <citation type="journal article" date="2020" name="Syst. Appl. Microbiol.">
        <title>Alienimonas chondri sp. nov., a novel planctomycete isolated from the biofilm of the red alga Chondrus crispus.</title>
        <authorList>
            <person name="Vitorino I."/>
            <person name="Albuquerque L."/>
            <person name="Wiegand S."/>
            <person name="Kallscheuer N."/>
            <person name="da Costa M.S."/>
            <person name="Lobo-da-Cunha A."/>
            <person name="Jogler C."/>
            <person name="Lage O.M."/>
        </authorList>
    </citation>
    <scope>NUCLEOTIDE SEQUENCE [LARGE SCALE GENOMIC DNA]</scope>
    <source>
        <strain evidence="2 3">LzC2</strain>
    </source>
</reference>